<dbReference type="Proteomes" id="UP000245391">
    <property type="component" value="Unassembled WGS sequence"/>
</dbReference>
<dbReference type="EMBL" id="QGNY01000004">
    <property type="protein sequence ID" value="PWS31562.1"/>
    <property type="molecule type" value="Genomic_DNA"/>
</dbReference>
<dbReference type="RefSeq" id="WP_109930524.1">
    <property type="nucleotide sequence ID" value="NZ_QGNY01000004.1"/>
</dbReference>
<gene>
    <name evidence="2" type="ORF">DF947_13305</name>
</gene>
<dbReference type="OrthoDB" id="978867at2"/>
<evidence type="ECO:0008006" key="4">
    <source>
        <dbReference type="Google" id="ProtNLM"/>
    </source>
</evidence>
<evidence type="ECO:0000313" key="3">
    <source>
        <dbReference type="Proteomes" id="UP000245391"/>
    </source>
</evidence>
<proteinExistence type="predicted"/>
<dbReference type="AlphaFoldDB" id="A0A317EYQ1"/>
<reference evidence="3" key="1">
    <citation type="submission" date="2018-05" db="EMBL/GenBank/DDBJ databases">
        <title>Pedobacter paludis sp. nov., isolated from wetland soil.</title>
        <authorList>
            <person name="Zhang Y."/>
        </authorList>
    </citation>
    <scope>NUCLEOTIDE SEQUENCE [LARGE SCALE GENOMIC DNA]</scope>
    <source>
        <strain evidence="3">R-8</strain>
    </source>
</reference>
<dbReference type="Gene3D" id="2.60.120.380">
    <property type="match status" value="1"/>
</dbReference>
<feature type="signal peptide" evidence="1">
    <location>
        <begin position="1"/>
        <end position="22"/>
    </location>
</feature>
<protein>
    <recommendedName>
        <fullName evidence="4">Secretion protein</fullName>
    </recommendedName>
</protein>
<evidence type="ECO:0000256" key="1">
    <source>
        <dbReference type="SAM" id="SignalP"/>
    </source>
</evidence>
<keyword evidence="3" id="KW-1185">Reference proteome</keyword>
<keyword evidence="1" id="KW-0732">Signal</keyword>
<evidence type="ECO:0000313" key="2">
    <source>
        <dbReference type="EMBL" id="PWS31562.1"/>
    </source>
</evidence>
<comment type="caution">
    <text evidence="2">The sequence shown here is derived from an EMBL/GenBank/DDBJ whole genome shotgun (WGS) entry which is preliminary data.</text>
</comment>
<sequence length="197" mass="22147">MKNFLKISLIAAMFFSASGAYANDDVFSLKVKSEKEKNIRFFINEANDINFSLYGDGEEKLFEENIHTNGASTKTYNLEAFPDGNYTLKVETGSKLAEYDIVIANGLALVSAPTITEVFKPVITKDNQVITLNVESKDKNPIKVQVFNEFNEELYSETFTDKAKLTKKFYAGQTDSKVLTFIVKSNKQTFIKNVDAN</sequence>
<accession>A0A317EYQ1</accession>
<feature type="chain" id="PRO_5016448056" description="Secretion protein" evidence="1">
    <location>
        <begin position="23"/>
        <end position="197"/>
    </location>
</feature>
<organism evidence="2 3">
    <name type="scientific">Pedobacter paludis</name>
    <dbReference type="NCBI Taxonomy" id="2203212"/>
    <lineage>
        <taxon>Bacteria</taxon>
        <taxon>Pseudomonadati</taxon>
        <taxon>Bacteroidota</taxon>
        <taxon>Sphingobacteriia</taxon>
        <taxon>Sphingobacteriales</taxon>
        <taxon>Sphingobacteriaceae</taxon>
        <taxon>Pedobacter</taxon>
    </lineage>
</organism>
<name>A0A317EYQ1_9SPHI</name>